<dbReference type="STRING" id="1445510.YC6258_05008"/>
<evidence type="ECO:0000259" key="3">
    <source>
        <dbReference type="PROSITE" id="PS51740"/>
    </source>
</evidence>
<name>A0A0C5VCH4_9GAMM</name>
<dbReference type="GO" id="GO:0003677">
    <property type="term" value="F:DNA binding"/>
    <property type="evidence" value="ECO:0007669"/>
    <property type="project" value="UniProtKB-UniRule"/>
</dbReference>
<evidence type="ECO:0000256" key="2">
    <source>
        <dbReference type="PROSITE-ProRule" id="PRU01076"/>
    </source>
</evidence>
<dbReference type="Gene3D" id="2.10.260.10">
    <property type="match status" value="1"/>
</dbReference>
<dbReference type="RefSeq" id="WP_044618899.1">
    <property type="nucleotide sequence ID" value="NZ_CP007142.1"/>
</dbReference>
<dbReference type="InterPro" id="IPR037914">
    <property type="entry name" value="SpoVT-AbrB_sf"/>
</dbReference>
<gene>
    <name evidence="4" type="ORF">YC6258_05008</name>
</gene>
<dbReference type="SMART" id="SM00966">
    <property type="entry name" value="SpoVT_AbrB"/>
    <property type="match status" value="1"/>
</dbReference>
<dbReference type="PROSITE" id="PS51740">
    <property type="entry name" value="SPOVT_ABRB"/>
    <property type="match status" value="1"/>
</dbReference>
<keyword evidence="5" id="KW-1185">Reference proteome</keyword>
<proteinExistence type="inferred from homology"/>
<dbReference type="NCBIfam" id="NF040493">
    <property type="entry name" value="TA_anti_VapB"/>
    <property type="match status" value="1"/>
</dbReference>
<sequence length="75" mass="8643">MKTASLFKNGRNQAVRLPKEFEFTGVSEVEIIREGDAIILRPLRKTWTSFVEVDKADDDFLSERTDVIEEGRVEL</sequence>
<dbReference type="OrthoDB" id="5298361at2"/>
<dbReference type="SUPFAM" id="SSF89447">
    <property type="entry name" value="AbrB/MazE/MraZ-like"/>
    <property type="match status" value="1"/>
</dbReference>
<dbReference type="AlphaFoldDB" id="A0A0C5VCH4"/>
<dbReference type="KEGG" id="gsn:YC6258_05008"/>
<dbReference type="HOGENOM" id="CLU_162018_5_1_6"/>
<feature type="domain" description="SpoVT-AbrB" evidence="3">
    <location>
        <begin position="4"/>
        <end position="45"/>
    </location>
</feature>
<dbReference type="InterPro" id="IPR047976">
    <property type="entry name" value="Anti_VapB2-like"/>
</dbReference>
<dbReference type="EMBL" id="CP007142">
    <property type="protein sequence ID" value="AJQ97040.1"/>
    <property type="molecule type" value="Genomic_DNA"/>
</dbReference>
<dbReference type="PANTHER" id="PTHR37550:SF1">
    <property type="entry name" value="SSL1300 PROTEIN"/>
    <property type="match status" value="1"/>
</dbReference>
<accession>A0A0C5VCH4</accession>
<comment type="similarity">
    <text evidence="1">Belongs to the VapB family.</text>
</comment>
<evidence type="ECO:0000313" key="5">
    <source>
        <dbReference type="Proteomes" id="UP000032266"/>
    </source>
</evidence>
<evidence type="ECO:0000256" key="1">
    <source>
        <dbReference type="ARBA" id="ARBA00007924"/>
    </source>
</evidence>
<dbReference type="InterPro" id="IPR007159">
    <property type="entry name" value="SpoVT-AbrB_dom"/>
</dbReference>
<dbReference type="PANTHER" id="PTHR37550">
    <property type="entry name" value="ANTITOXIN VAPB1"/>
    <property type="match status" value="1"/>
</dbReference>
<dbReference type="Proteomes" id="UP000032266">
    <property type="component" value="Chromosome"/>
</dbReference>
<keyword evidence="2" id="KW-0238">DNA-binding</keyword>
<reference evidence="4 5" key="1">
    <citation type="submission" date="2014-01" db="EMBL/GenBank/DDBJ databases">
        <title>Full genme sequencing of cellulolytic bacterium Gynuella sunshinyii YC6258T gen. nov., sp. nov.</title>
        <authorList>
            <person name="Khan H."/>
            <person name="Chung E.J."/>
            <person name="Chung Y.R."/>
        </authorList>
    </citation>
    <scope>NUCLEOTIDE SEQUENCE [LARGE SCALE GENOMIC DNA]</scope>
    <source>
        <strain evidence="4 5">YC6258</strain>
    </source>
</reference>
<protein>
    <submittedName>
        <fullName evidence="4">Virulence-associated protein-related protein</fullName>
    </submittedName>
</protein>
<evidence type="ECO:0000313" key="4">
    <source>
        <dbReference type="EMBL" id="AJQ97040.1"/>
    </source>
</evidence>
<dbReference type="InterPro" id="IPR051734">
    <property type="entry name" value="VapB_TA_antitoxins"/>
</dbReference>
<organism evidence="4 5">
    <name type="scientific">Gynuella sunshinyii YC6258</name>
    <dbReference type="NCBI Taxonomy" id="1445510"/>
    <lineage>
        <taxon>Bacteria</taxon>
        <taxon>Pseudomonadati</taxon>
        <taxon>Pseudomonadota</taxon>
        <taxon>Gammaproteobacteria</taxon>
        <taxon>Oceanospirillales</taxon>
        <taxon>Saccharospirillaceae</taxon>
        <taxon>Gynuella</taxon>
    </lineage>
</organism>
<dbReference type="Pfam" id="PF04014">
    <property type="entry name" value="MazE_antitoxin"/>
    <property type="match status" value="1"/>
</dbReference>